<evidence type="ECO:0000259" key="9">
    <source>
        <dbReference type="PROSITE" id="PS51384"/>
    </source>
</evidence>
<dbReference type="Gene3D" id="2.40.30.10">
    <property type="entry name" value="Translation factors"/>
    <property type="match status" value="1"/>
</dbReference>
<evidence type="ECO:0000256" key="2">
    <source>
        <dbReference type="ARBA" id="ARBA00022630"/>
    </source>
</evidence>
<feature type="domain" description="FAD-binding FR-type" evidence="9">
    <location>
        <begin position="55"/>
        <end position="159"/>
    </location>
</feature>
<dbReference type="PROSITE" id="PS51085">
    <property type="entry name" value="2FE2S_FER_2"/>
    <property type="match status" value="1"/>
</dbReference>
<dbReference type="InterPro" id="IPR017927">
    <property type="entry name" value="FAD-bd_FR_type"/>
</dbReference>
<dbReference type="Proteomes" id="UP000430146">
    <property type="component" value="Unassembled WGS sequence"/>
</dbReference>
<dbReference type="InterPro" id="IPR050415">
    <property type="entry name" value="MRET"/>
</dbReference>
<evidence type="ECO:0000313" key="11">
    <source>
        <dbReference type="Proteomes" id="UP000430146"/>
    </source>
</evidence>
<proteinExistence type="predicted"/>
<dbReference type="GO" id="GO:0051537">
    <property type="term" value="F:2 iron, 2 sulfur cluster binding"/>
    <property type="evidence" value="ECO:0007669"/>
    <property type="project" value="UniProtKB-KW"/>
</dbReference>
<keyword evidence="5 10" id="KW-0560">Oxidoreductase</keyword>
<dbReference type="SUPFAM" id="SSF52343">
    <property type="entry name" value="Ferredoxin reductase-like, C-terminal NADP-linked domain"/>
    <property type="match status" value="1"/>
</dbReference>
<dbReference type="InterPro" id="IPR039261">
    <property type="entry name" value="FNR_nucleotide-bd"/>
</dbReference>
<keyword evidence="11" id="KW-1185">Reference proteome</keyword>
<keyword evidence="7" id="KW-0411">Iron-sulfur</keyword>
<dbReference type="EMBL" id="CACSIP010000018">
    <property type="protein sequence ID" value="CAA0120776.1"/>
    <property type="molecule type" value="Genomic_DNA"/>
</dbReference>
<evidence type="ECO:0000256" key="5">
    <source>
        <dbReference type="ARBA" id="ARBA00023002"/>
    </source>
</evidence>
<dbReference type="CDD" id="cd06185">
    <property type="entry name" value="PDR_like"/>
    <property type="match status" value="1"/>
</dbReference>
<keyword evidence="6" id="KW-0408">Iron</keyword>
<dbReference type="PANTHER" id="PTHR47354:SF1">
    <property type="entry name" value="CARNITINE MONOOXYGENASE REDUCTASE SUBUNIT"/>
    <property type="match status" value="1"/>
</dbReference>
<dbReference type="Gene3D" id="3.40.50.80">
    <property type="entry name" value="Nucleotide-binding domain of ferredoxin-NADP reductase (FNR) module"/>
    <property type="match status" value="1"/>
</dbReference>
<sequence>MPVFERYRRAYLKTPPSASGRTRHDPTLGFAGAALSGILATTAAMRRIRPPGGGVDTIALNVARRRVVARDQDVVELTLTAAHGGTLPRWYPGAHLDVHLPSGLVRQYSLCGDPSTDDHYRIAVRRIPDGGGGSAEVHDALPEGSTVHTHGPRNAFPLTVPGRGSPASRFRFIAGGIGITPILPMLDLARRLQVDWSMVYTGRSRDSLPFIDEVAAHGDAIAIRTDDNHGLPTAAELLGDCPEGTAVYACGPAPMLTAIRTALVGRDDVELHFERFASAPVVDGRPFRVTLAGTGETVGVAASETLLAALRRAGVNPPYSCQQGFCGTCRTRVLAGEPDHRDTLLTAPERAAGLMLTCVSRAAGDSSLTLDL</sequence>
<evidence type="ECO:0000256" key="3">
    <source>
        <dbReference type="ARBA" id="ARBA00022714"/>
    </source>
</evidence>
<dbReference type="RefSeq" id="WP_159230880.1">
    <property type="nucleotide sequence ID" value="NZ_CACSIP010000018.1"/>
</dbReference>
<dbReference type="InterPro" id="IPR006058">
    <property type="entry name" value="2Fe2S_fd_BS"/>
</dbReference>
<dbReference type="InterPro" id="IPR012675">
    <property type="entry name" value="Beta-grasp_dom_sf"/>
</dbReference>
<evidence type="ECO:0000256" key="4">
    <source>
        <dbReference type="ARBA" id="ARBA00022723"/>
    </source>
</evidence>
<keyword evidence="2" id="KW-0285">Flavoprotein</keyword>
<comment type="cofactor">
    <cofactor evidence="1">
        <name>FAD</name>
        <dbReference type="ChEBI" id="CHEBI:57692"/>
    </cofactor>
</comment>
<keyword evidence="3" id="KW-0001">2Fe-2S</keyword>
<dbReference type="PANTHER" id="PTHR47354">
    <property type="entry name" value="NADH OXIDOREDUCTASE HCR"/>
    <property type="match status" value="1"/>
</dbReference>
<gene>
    <name evidence="10" type="primary">pobB_2</name>
    <name evidence="10" type="ORF">AELLOGFF_04268</name>
</gene>
<dbReference type="InterPro" id="IPR036010">
    <property type="entry name" value="2Fe-2S_ferredoxin-like_sf"/>
</dbReference>
<accession>A0A5S9QRI1</accession>
<dbReference type="AlphaFoldDB" id="A0A5S9QRI1"/>
<name>A0A5S9QRI1_MYCVN</name>
<dbReference type="PRINTS" id="PR00409">
    <property type="entry name" value="PHDIOXRDTASE"/>
</dbReference>
<keyword evidence="10" id="KW-0223">Dioxygenase</keyword>
<evidence type="ECO:0000256" key="1">
    <source>
        <dbReference type="ARBA" id="ARBA00001974"/>
    </source>
</evidence>
<reference evidence="10 11" key="1">
    <citation type="submission" date="2019-11" db="EMBL/GenBank/DDBJ databases">
        <authorList>
            <person name="Holert J."/>
        </authorList>
    </citation>
    <scope>NUCLEOTIDE SEQUENCE [LARGE SCALE GENOMIC DNA]</scope>
    <source>
        <strain evidence="10">BC8_1</strain>
    </source>
</reference>
<dbReference type="OrthoDB" id="502624at2"/>
<dbReference type="SUPFAM" id="SSF63380">
    <property type="entry name" value="Riboflavin synthase domain-like"/>
    <property type="match status" value="1"/>
</dbReference>
<dbReference type="GO" id="GO:0051213">
    <property type="term" value="F:dioxygenase activity"/>
    <property type="evidence" value="ECO:0007669"/>
    <property type="project" value="UniProtKB-KW"/>
</dbReference>
<dbReference type="PROSITE" id="PS51384">
    <property type="entry name" value="FAD_FR"/>
    <property type="match status" value="1"/>
</dbReference>
<dbReference type="GO" id="GO:0046872">
    <property type="term" value="F:metal ion binding"/>
    <property type="evidence" value="ECO:0007669"/>
    <property type="project" value="UniProtKB-KW"/>
</dbReference>
<dbReference type="CDD" id="cd00207">
    <property type="entry name" value="fer2"/>
    <property type="match status" value="1"/>
</dbReference>
<dbReference type="Pfam" id="PF00111">
    <property type="entry name" value="Fer2"/>
    <property type="match status" value="1"/>
</dbReference>
<dbReference type="SUPFAM" id="SSF54292">
    <property type="entry name" value="2Fe-2S ferredoxin-like"/>
    <property type="match status" value="1"/>
</dbReference>
<evidence type="ECO:0000256" key="6">
    <source>
        <dbReference type="ARBA" id="ARBA00023004"/>
    </source>
</evidence>
<protein>
    <submittedName>
        <fullName evidence="10">Phenoxybenzoate dioxygenase subunit beta</fullName>
        <ecNumber evidence="10">1.-.-.-</ecNumber>
    </submittedName>
</protein>
<dbReference type="Gene3D" id="3.10.20.30">
    <property type="match status" value="1"/>
</dbReference>
<keyword evidence="4" id="KW-0479">Metal-binding</keyword>
<dbReference type="InterPro" id="IPR001041">
    <property type="entry name" value="2Fe-2S_ferredoxin-type"/>
</dbReference>
<feature type="domain" description="2Fe-2S ferredoxin-type" evidence="8">
    <location>
        <begin position="287"/>
        <end position="372"/>
    </location>
</feature>
<organism evidence="10 11">
    <name type="scientific">Mycolicibacterium vanbaalenii</name>
    <name type="common">Mycobacterium vanbaalenii</name>
    <dbReference type="NCBI Taxonomy" id="110539"/>
    <lineage>
        <taxon>Bacteria</taxon>
        <taxon>Bacillati</taxon>
        <taxon>Actinomycetota</taxon>
        <taxon>Actinomycetes</taxon>
        <taxon>Mycobacteriales</taxon>
        <taxon>Mycobacteriaceae</taxon>
        <taxon>Mycolicibacterium</taxon>
    </lineage>
</organism>
<dbReference type="InterPro" id="IPR017938">
    <property type="entry name" value="Riboflavin_synthase-like_b-brl"/>
</dbReference>
<evidence type="ECO:0000256" key="7">
    <source>
        <dbReference type="ARBA" id="ARBA00023014"/>
    </source>
</evidence>
<dbReference type="EC" id="1.-.-.-" evidence="10"/>
<evidence type="ECO:0000259" key="8">
    <source>
        <dbReference type="PROSITE" id="PS51085"/>
    </source>
</evidence>
<dbReference type="PROSITE" id="PS00197">
    <property type="entry name" value="2FE2S_FER_1"/>
    <property type="match status" value="1"/>
</dbReference>
<evidence type="ECO:0000313" key="10">
    <source>
        <dbReference type="EMBL" id="CAA0120776.1"/>
    </source>
</evidence>